<keyword evidence="7 10" id="KW-0283">Flagellar rotation</keyword>
<dbReference type="PANTHER" id="PTHR35091">
    <property type="entry name" value="FLAGELLAR PROTEIN FLIL"/>
    <property type="match status" value="1"/>
</dbReference>
<dbReference type="Pfam" id="PF03748">
    <property type="entry name" value="FliL"/>
    <property type="match status" value="1"/>
</dbReference>
<protein>
    <recommendedName>
        <fullName evidence="10">Flagellar protein FliL</fullName>
    </recommendedName>
</protein>
<evidence type="ECO:0000256" key="1">
    <source>
        <dbReference type="ARBA" id="ARBA00002254"/>
    </source>
</evidence>
<dbReference type="RefSeq" id="WP_345170587.1">
    <property type="nucleotide sequence ID" value="NZ_BAABFQ010000001.1"/>
</dbReference>
<keyword evidence="4 10" id="KW-1003">Cell membrane</keyword>
<name>A0ABW0N1X6_9ACTN</name>
<feature type="region of interest" description="Disordered" evidence="11">
    <location>
        <begin position="1"/>
        <end position="20"/>
    </location>
</feature>
<evidence type="ECO:0000256" key="9">
    <source>
        <dbReference type="ARBA" id="ARBA00023136"/>
    </source>
</evidence>
<evidence type="ECO:0000256" key="3">
    <source>
        <dbReference type="ARBA" id="ARBA00008281"/>
    </source>
</evidence>
<keyword evidence="8 10" id="KW-1133">Transmembrane helix</keyword>
<evidence type="ECO:0000256" key="7">
    <source>
        <dbReference type="ARBA" id="ARBA00022779"/>
    </source>
</evidence>
<keyword evidence="12" id="KW-0966">Cell projection</keyword>
<comment type="function">
    <text evidence="1 10">Controls the rotational direction of flagella during chemotaxis.</text>
</comment>
<keyword evidence="13" id="KW-1185">Reference proteome</keyword>
<comment type="similarity">
    <text evidence="3 10">Belongs to the FliL family.</text>
</comment>
<evidence type="ECO:0000256" key="10">
    <source>
        <dbReference type="RuleBase" id="RU364125"/>
    </source>
</evidence>
<evidence type="ECO:0000256" key="8">
    <source>
        <dbReference type="ARBA" id="ARBA00022989"/>
    </source>
</evidence>
<keyword evidence="12" id="KW-0969">Cilium</keyword>
<evidence type="ECO:0000256" key="4">
    <source>
        <dbReference type="ARBA" id="ARBA00022475"/>
    </source>
</evidence>
<organism evidence="12 13">
    <name type="scientific">Nocardioides caricicola</name>
    <dbReference type="NCBI Taxonomy" id="634770"/>
    <lineage>
        <taxon>Bacteria</taxon>
        <taxon>Bacillati</taxon>
        <taxon>Actinomycetota</taxon>
        <taxon>Actinomycetes</taxon>
        <taxon>Propionibacteriales</taxon>
        <taxon>Nocardioidaceae</taxon>
        <taxon>Nocardioides</taxon>
    </lineage>
</organism>
<sequence length="147" mass="15798">MSKKSAPTSSSDEPGEKSPKKSRRKLILVVAVVLVVAGAGAYVFLGRDSGPKAPVAGEVLLLEPIQINLADNHYLRVKLALQLTEEAVEVDGSKALDAAITLFSGRPVEKLLAKGERANLKSELAAELKETYEGEVMDVYFAEFVTQ</sequence>
<evidence type="ECO:0000256" key="2">
    <source>
        <dbReference type="ARBA" id="ARBA00004162"/>
    </source>
</evidence>
<evidence type="ECO:0000256" key="11">
    <source>
        <dbReference type="SAM" id="MobiDB-lite"/>
    </source>
</evidence>
<gene>
    <name evidence="12" type="primary">fliL</name>
    <name evidence="12" type="ORF">ACFPKY_15950</name>
</gene>
<comment type="caution">
    <text evidence="12">The sequence shown here is derived from an EMBL/GenBank/DDBJ whole genome shotgun (WGS) entry which is preliminary data.</text>
</comment>
<dbReference type="EMBL" id="JBHSMD010000005">
    <property type="protein sequence ID" value="MFC5494609.1"/>
    <property type="molecule type" value="Genomic_DNA"/>
</dbReference>
<evidence type="ECO:0000313" key="13">
    <source>
        <dbReference type="Proteomes" id="UP001595956"/>
    </source>
</evidence>
<keyword evidence="12" id="KW-0282">Flagellum</keyword>
<dbReference type="InterPro" id="IPR005503">
    <property type="entry name" value="FliL"/>
</dbReference>
<proteinExistence type="inferred from homology"/>
<reference evidence="13" key="1">
    <citation type="journal article" date="2019" name="Int. J. Syst. Evol. Microbiol.">
        <title>The Global Catalogue of Microorganisms (GCM) 10K type strain sequencing project: providing services to taxonomists for standard genome sequencing and annotation.</title>
        <authorList>
            <consortium name="The Broad Institute Genomics Platform"/>
            <consortium name="The Broad Institute Genome Sequencing Center for Infectious Disease"/>
            <person name="Wu L."/>
            <person name="Ma J."/>
        </authorList>
    </citation>
    <scope>NUCLEOTIDE SEQUENCE [LARGE SCALE GENOMIC DNA]</scope>
    <source>
        <strain evidence="13">KACC 13778</strain>
    </source>
</reference>
<dbReference type="PANTHER" id="PTHR35091:SF2">
    <property type="entry name" value="FLAGELLAR PROTEIN FLIL"/>
    <property type="match status" value="1"/>
</dbReference>
<accession>A0ABW0N1X6</accession>
<feature type="transmembrane region" description="Helical" evidence="10">
    <location>
        <begin position="26"/>
        <end position="45"/>
    </location>
</feature>
<comment type="subcellular location">
    <subcellularLocation>
        <location evidence="2">Cell membrane</location>
        <topology evidence="2">Single-pass membrane protein</topology>
    </subcellularLocation>
</comment>
<keyword evidence="9 10" id="KW-0472">Membrane</keyword>
<evidence type="ECO:0000256" key="5">
    <source>
        <dbReference type="ARBA" id="ARBA00022500"/>
    </source>
</evidence>
<keyword evidence="5 10" id="KW-0145">Chemotaxis</keyword>
<evidence type="ECO:0000256" key="6">
    <source>
        <dbReference type="ARBA" id="ARBA00022692"/>
    </source>
</evidence>
<feature type="compositionally biased region" description="Polar residues" evidence="11">
    <location>
        <begin position="1"/>
        <end position="12"/>
    </location>
</feature>
<dbReference type="Proteomes" id="UP001595956">
    <property type="component" value="Unassembled WGS sequence"/>
</dbReference>
<evidence type="ECO:0000313" key="12">
    <source>
        <dbReference type="EMBL" id="MFC5494609.1"/>
    </source>
</evidence>
<keyword evidence="6 10" id="KW-0812">Transmembrane</keyword>